<dbReference type="AlphaFoldDB" id="A0A2J8ACR0"/>
<feature type="region of interest" description="Disordered" evidence="1">
    <location>
        <begin position="219"/>
        <end position="263"/>
    </location>
</feature>
<feature type="compositionally biased region" description="Low complexity" evidence="1">
    <location>
        <begin position="168"/>
        <end position="182"/>
    </location>
</feature>
<protein>
    <submittedName>
        <fullName evidence="3">DEAD-box ATP-dependent RNA helicase 26</fullName>
    </submittedName>
</protein>
<reference evidence="3 4" key="1">
    <citation type="journal article" date="2017" name="Mol. Biol. Evol.">
        <title>The 4-celled Tetrabaena socialis nuclear genome reveals the essential components for genetic control of cell number at the origin of multicellularity in the volvocine lineage.</title>
        <authorList>
            <person name="Featherston J."/>
            <person name="Arakaki Y."/>
            <person name="Hanschen E.R."/>
            <person name="Ferris P.J."/>
            <person name="Michod R.E."/>
            <person name="Olson B.J.S.C."/>
            <person name="Nozaki H."/>
            <person name="Durand P.M."/>
        </authorList>
    </citation>
    <scope>NUCLEOTIDE SEQUENCE [LARGE SCALE GENOMIC DNA]</scope>
    <source>
        <strain evidence="3 4">NIES-571</strain>
    </source>
</reference>
<evidence type="ECO:0000259" key="2">
    <source>
        <dbReference type="SMART" id="SM00490"/>
    </source>
</evidence>
<keyword evidence="3" id="KW-0067">ATP-binding</keyword>
<dbReference type="SUPFAM" id="SSF52540">
    <property type="entry name" value="P-loop containing nucleoside triphosphate hydrolases"/>
    <property type="match status" value="1"/>
</dbReference>
<feature type="compositionally biased region" description="Low complexity" evidence="1">
    <location>
        <begin position="219"/>
        <end position="229"/>
    </location>
</feature>
<comment type="caution">
    <text evidence="3">The sequence shown here is derived from an EMBL/GenBank/DDBJ whole genome shotgun (WGS) entry which is preliminary data.</text>
</comment>
<keyword evidence="3" id="KW-0347">Helicase</keyword>
<dbReference type="OrthoDB" id="550663at2759"/>
<dbReference type="GO" id="GO:0004386">
    <property type="term" value="F:helicase activity"/>
    <property type="evidence" value="ECO:0007669"/>
    <property type="project" value="UniProtKB-KW"/>
</dbReference>
<keyword evidence="4" id="KW-1185">Reference proteome</keyword>
<evidence type="ECO:0000313" key="4">
    <source>
        <dbReference type="Proteomes" id="UP000236333"/>
    </source>
</evidence>
<keyword evidence="3" id="KW-0378">Hydrolase</keyword>
<accession>A0A2J8ACR0</accession>
<dbReference type="EMBL" id="PGGS01000060">
    <property type="protein sequence ID" value="PNH10302.1"/>
    <property type="molecule type" value="Genomic_DNA"/>
</dbReference>
<feature type="compositionally biased region" description="Pro residues" evidence="1">
    <location>
        <begin position="426"/>
        <end position="435"/>
    </location>
</feature>
<feature type="domain" description="Helicase C-terminal" evidence="2">
    <location>
        <begin position="626"/>
        <end position="708"/>
    </location>
</feature>
<gene>
    <name evidence="3" type="ORF">TSOC_002982</name>
</gene>
<feature type="region of interest" description="Disordered" evidence="1">
    <location>
        <begin position="52"/>
        <end position="182"/>
    </location>
</feature>
<feature type="compositionally biased region" description="Low complexity" evidence="1">
    <location>
        <begin position="128"/>
        <end position="159"/>
    </location>
</feature>
<dbReference type="Pfam" id="PF00271">
    <property type="entry name" value="Helicase_C"/>
    <property type="match status" value="1"/>
</dbReference>
<dbReference type="InterPro" id="IPR027417">
    <property type="entry name" value="P-loop_NTPase"/>
</dbReference>
<evidence type="ECO:0000313" key="3">
    <source>
        <dbReference type="EMBL" id="PNH10302.1"/>
    </source>
</evidence>
<dbReference type="InterPro" id="IPR001650">
    <property type="entry name" value="Helicase_C-like"/>
</dbReference>
<organism evidence="3 4">
    <name type="scientific">Tetrabaena socialis</name>
    <dbReference type="NCBI Taxonomy" id="47790"/>
    <lineage>
        <taxon>Eukaryota</taxon>
        <taxon>Viridiplantae</taxon>
        <taxon>Chlorophyta</taxon>
        <taxon>core chlorophytes</taxon>
        <taxon>Chlorophyceae</taxon>
        <taxon>CS clade</taxon>
        <taxon>Chlamydomonadales</taxon>
        <taxon>Tetrabaenaceae</taxon>
        <taxon>Tetrabaena</taxon>
    </lineage>
</organism>
<sequence length="892" mass="89028">MALVAKQPRWRTDCSALHRTHGADRPWSATLAARGVDCSCYLIPRLRAASGPAAGSHLAEPQHAASGLAGRADDGARRPPSHRPAPHVRSAPARAVSPGSRADAANDGERRRRPNAAGTTSRGGGQRAGDAAAAPAAGGQRSGSARSDPPASSAAAPAPASSPPPAAQPASPSASASPVPASCYPLSPATARALARGFRPGDLALSSARPLQALCGSRHISGSQQQQPHHSPPRAGDTGGAGTTLYTPDGGPGPAPAQPAVGPGGDMVVLGPAGAARDLGVLVAAVEKLLQRPAGRGCVGCVLLAPSRERAECLQEAAFTLLAERGGMAAGAGGGDGSMHVLVKLGGMFSQLRVLVLDGGEVLAERHIRRQIEQLLRLLPNTALSSPTARQPPSRGGPPTKGTHREPPPPHIVTLLAATVPLAARPSPPNAPPQAGPRGDGAAGAAGGRDTPPLLPPDVLALASVALRAGYAVVDASPAASLPPLYDRGPPAAAAPAAEADGTADGSLAAAVAAVLRGTALEGPPYDASTMHQLALPSAATADVPNPALPPAPASSSPPAAAAAPAASVPAAATSAAALLPPVPLHILAVPLEDHLSYLYVVVRQHMMSEGRHKVLVQFPSASLAALYASLFQALGFPVAEAHSRTSAGARQAAVGDFAAGPRGLLFASDLGGTAGGVDVRGLTLVVWVGLPRSLGTVVQMMGAVRMAAAAAAWPAATTSGRTQPPRQPDTIEAAARVASRAGPASSRGGDSGDRGDAAAVAASPVASPGVRCLLVLTDVDEPAMVAAAANAAMVAAGHGWVIPMSVPMLSRPGWLAIWNDGLTADDCAQLPVVTPMPGAWAGPLEAVQRRISDALAGKVPAEAKQGGLEGLLGHMSWVSVVSEGTKRARVH</sequence>
<feature type="compositionally biased region" description="Low complexity" evidence="1">
    <location>
        <begin position="736"/>
        <end position="749"/>
    </location>
</feature>
<feature type="region of interest" description="Disordered" evidence="1">
    <location>
        <begin position="736"/>
        <end position="760"/>
    </location>
</feature>
<keyword evidence="3" id="KW-0547">Nucleotide-binding</keyword>
<name>A0A2J8ACR0_9CHLO</name>
<dbReference type="Gene3D" id="3.40.50.300">
    <property type="entry name" value="P-loop containing nucleotide triphosphate hydrolases"/>
    <property type="match status" value="1"/>
</dbReference>
<dbReference type="Proteomes" id="UP000236333">
    <property type="component" value="Unassembled WGS sequence"/>
</dbReference>
<dbReference type="SMART" id="SM00490">
    <property type="entry name" value="HELICc"/>
    <property type="match status" value="1"/>
</dbReference>
<evidence type="ECO:0000256" key="1">
    <source>
        <dbReference type="SAM" id="MobiDB-lite"/>
    </source>
</evidence>
<feature type="region of interest" description="Disordered" evidence="1">
    <location>
        <begin position="423"/>
        <end position="452"/>
    </location>
</feature>
<proteinExistence type="predicted"/>
<feature type="compositionally biased region" description="Gly residues" evidence="1">
    <location>
        <begin position="438"/>
        <end position="447"/>
    </location>
</feature>
<feature type="region of interest" description="Disordered" evidence="1">
    <location>
        <begin position="383"/>
        <end position="411"/>
    </location>
</feature>